<dbReference type="InterPro" id="IPR046342">
    <property type="entry name" value="CBS_dom_sf"/>
</dbReference>
<evidence type="ECO:0000256" key="2">
    <source>
        <dbReference type="ARBA" id="ARBA00006337"/>
    </source>
</evidence>
<comment type="similarity">
    <text evidence="2">Belongs to the UPF0053 family.</text>
</comment>
<dbReference type="AlphaFoldDB" id="A0A1H8FRJ8"/>
<dbReference type="PROSITE" id="PS51846">
    <property type="entry name" value="CNNM"/>
    <property type="match status" value="1"/>
</dbReference>
<sequence length="442" mass="49576">MDSGSLWIQIVVLIGLLLISGFFSASETALMSVSKVRMRHLKEEGVRGAGVVEKLLTEPKSLLSTILVGNNIVNIAATSISTSLMVGLFGSQGIAWATAIMTILILIFGEVTPKTLASNNKEGVSLAVGKVLRVMIIVFSPLVFIINIMTTIIFKIFGIKDDDPKSLITEEELKVLVNVSHQEGVLEQEEKTIIDNVFEFGDMKAENAMVQRIDMVTVSADASYDEVLALFKEEKMSRFPVYRGNIDDIVGILNIKDIVFLSDEEEEQFKVENYMREAFFTYEFKKIAQLLEEMKIAKTQIAIVLDEYGGTSGLLTVEDLVEVLVGDIEDEYDEPDDEILVISDNEYLIDGSAKLNDVNEYLEDEIESEDFDSIGGYIMGYLERLPEEGEEIQLTDAIKVKIISLDKNRIGRIRMSVKEIEKGDDEISFREYIEKENHKDND</sequence>
<dbReference type="CDD" id="cd04590">
    <property type="entry name" value="CBS_pair_CorC_HlyC_assoc"/>
    <property type="match status" value="1"/>
</dbReference>
<dbReference type="STRING" id="215200.SAMN05216454_102224"/>
<evidence type="ECO:0000256" key="8">
    <source>
        <dbReference type="PROSITE-ProRule" id="PRU00703"/>
    </source>
</evidence>
<keyword evidence="4" id="KW-0677">Repeat</keyword>
<dbReference type="OrthoDB" id="9798188at2"/>
<dbReference type="InterPro" id="IPR036318">
    <property type="entry name" value="FAD-bd_PCMH-like_sf"/>
</dbReference>
<dbReference type="InterPro" id="IPR016169">
    <property type="entry name" value="FAD-bd_PCMH_sub2"/>
</dbReference>
<dbReference type="SUPFAM" id="SSF56176">
    <property type="entry name" value="FAD-binding/transporter-associated domain-like"/>
    <property type="match status" value="1"/>
</dbReference>
<dbReference type="Pfam" id="PF00571">
    <property type="entry name" value="CBS"/>
    <property type="match status" value="1"/>
</dbReference>
<dbReference type="InterPro" id="IPR044751">
    <property type="entry name" value="Ion_transp-like_CBS"/>
</dbReference>
<feature type="transmembrane region" description="Helical" evidence="10">
    <location>
        <begin position="6"/>
        <end position="30"/>
    </location>
</feature>
<dbReference type="Pfam" id="PF01595">
    <property type="entry name" value="CNNM"/>
    <property type="match status" value="1"/>
</dbReference>
<dbReference type="InterPro" id="IPR000644">
    <property type="entry name" value="CBS_dom"/>
</dbReference>
<dbReference type="InterPro" id="IPR002550">
    <property type="entry name" value="CNNM"/>
</dbReference>
<dbReference type="GO" id="GO:0050660">
    <property type="term" value="F:flavin adenine dinucleotide binding"/>
    <property type="evidence" value="ECO:0007669"/>
    <property type="project" value="InterPro"/>
</dbReference>
<evidence type="ECO:0000259" key="12">
    <source>
        <dbReference type="PROSITE" id="PS51846"/>
    </source>
</evidence>
<evidence type="ECO:0000256" key="5">
    <source>
        <dbReference type="ARBA" id="ARBA00022989"/>
    </source>
</evidence>
<accession>A0A1H8FRJ8</accession>
<proteinExistence type="inferred from homology"/>
<evidence type="ECO:0000256" key="4">
    <source>
        <dbReference type="ARBA" id="ARBA00022737"/>
    </source>
</evidence>
<feature type="transmembrane region" description="Helical" evidence="10">
    <location>
        <begin position="93"/>
        <end position="111"/>
    </location>
</feature>
<keyword evidence="6 8" id="KW-0129">CBS domain</keyword>
<name>A0A1H8FRJ8_9FIRM</name>
<dbReference type="Gene3D" id="3.30.465.10">
    <property type="match status" value="1"/>
</dbReference>
<dbReference type="PROSITE" id="PS51371">
    <property type="entry name" value="CBS"/>
    <property type="match status" value="1"/>
</dbReference>
<keyword evidence="14" id="KW-1185">Reference proteome</keyword>
<evidence type="ECO:0000256" key="3">
    <source>
        <dbReference type="ARBA" id="ARBA00022692"/>
    </source>
</evidence>
<dbReference type="FunFam" id="3.10.580.10:FF:000002">
    <property type="entry name" value="Magnesium/cobalt efflux protein CorC"/>
    <property type="match status" value="1"/>
</dbReference>
<dbReference type="EMBL" id="FODF01000002">
    <property type="protein sequence ID" value="SEN34421.1"/>
    <property type="molecule type" value="Genomic_DNA"/>
</dbReference>
<gene>
    <name evidence="13" type="ORF">SAMN05216454_102224</name>
</gene>
<dbReference type="InterPro" id="IPR005170">
    <property type="entry name" value="Transptr-assoc_dom"/>
</dbReference>
<dbReference type="PANTHER" id="PTHR22777:SF17">
    <property type="entry name" value="UPF0053 PROTEIN SLL0260"/>
    <property type="match status" value="1"/>
</dbReference>
<feature type="domain" description="CNNM transmembrane" evidence="12">
    <location>
        <begin position="2"/>
        <end position="190"/>
    </location>
</feature>
<evidence type="ECO:0000313" key="13">
    <source>
        <dbReference type="EMBL" id="SEN34421.1"/>
    </source>
</evidence>
<evidence type="ECO:0000259" key="11">
    <source>
        <dbReference type="PROSITE" id="PS51371"/>
    </source>
</evidence>
<evidence type="ECO:0000256" key="10">
    <source>
        <dbReference type="SAM" id="Phobius"/>
    </source>
</evidence>
<dbReference type="GO" id="GO:0005886">
    <property type="term" value="C:plasma membrane"/>
    <property type="evidence" value="ECO:0007669"/>
    <property type="project" value="TreeGrafter"/>
</dbReference>
<dbReference type="RefSeq" id="WP_091974282.1">
    <property type="nucleotide sequence ID" value="NZ_CAUWDX010000018.1"/>
</dbReference>
<keyword evidence="5 9" id="KW-1133">Transmembrane helix</keyword>
<evidence type="ECO:0000256" key="1">
    <source>
        <dbReference type="ARBA" id="ARBA00004141"/>
    </source>
</evidence>
<dbReference type="SMART" id="SM00116">
    <property type="entry name" value="CBS"/>
    <property type="match status" value="1"/>
</dbReference>
<dbReference type="SMART" id="SM01091">
    <property type="entry name" value="CorC_HlyC"/>
    <property type="match status" value="1"/>
</dbReference>
<feature type="domain" description="CBS" evidence="11">
    <location>
        <begin position="209"/>
        <end position="268"/>
    </location>
</feature>
<keyword evidence="3 9" id="KW-0812">Transmembrane</keyword>
<comment type="subcellular location">
    <subcellularLocation>
        <location evidence="1">Membrane</location>
        <topology evidence="1">Multi-pass membrane protein</topology>
    </subcellularLocation>
</comment>
<dbReference type="PANTHER" id="PTHR22777">
    <property type="entry name" value="HEMOLYSIN-RELATED"/>
    <property type="match status" value="1"/>
</dbReference>
<keyword evidence="7 9" id="KW-0472">Membrane</keyword>
<dbReference type="Pfam" id="PF03471">
    <property type="entry name" value="CorC_HlyC"/>
    <property type="match status" value="1"/>
</dbReference>
<organism evidence="13 14">
    <name type="scientific">Peptostreptococcus russellii</name>
    <dbReference type="NCBI Taxonomy" id="215200"/>
    <lineage>
        <taxon>Bacteria</taxon>
        <taxon>Bacillati</taxon>
        <taxon>Bacillota</taxon>
        <taxon>Clostridia</taxon>
        <taxon>Peptostreptococcales</taxon>
        <taxon>Peptostreptococcaceae</taxon>
        <taxon>Peptostreptococcus</taxon>
    </lineage>
</organism>
<evidence type="ECO:0000256" key="9">
    <source>
        <dbReference type="PROSITE-ProRule" id="PRU01193"/>
    </source>
</evidence>
<reference evidence="13 14" key="1">
    <citation type="submission" date="2016-10" db="EMBL/GenBank/DDBJ databases">
        <authorList>
            <person name="de Groot N.N."/>
        </authorList>
    </citation>
    <scope>NUCLEOTIDE SEQUENCE [LARGE SCALE GENOMIC DNA]</scope>
    <source>
        <strain evidence="13 14">Calf135</strain>
    </source>
</reference>
<evidence type="ECO:0000256" key="6">
    <source>
        <dbReference type="ARBA" id="ARBA00023122"/>
    </source>
</evidence>
<evidence type="ECO:0000256" key="7">
    <source>
        <dbReference type="ARBA" id="ARBA00023136"/>
    </source>
</evidence>
<feature type="transmembrane region" description="Helical" evidence="10">
    <location>
        <begin position="131"/>
        <end position="157"/>
    </location>
</feature>
<dbReference type="Proteomes" id="UP000199512">
    <property type="component" value="Unassembled WGS sequence"/>
</dbReference>
<dbReference type="SUPFAM" id="SSF54631">
    <property type="entry name" value="CBS-domain pair"/>
    <property type="match status" value="1"/>
</dbReference>
<protein>
    <submittedName>
        <fullName evidence="13">Putative hemolysin</fullName>
    </submittedName>
</protein>
<dbReference type="Gene3D" id="3.10.580.10">
    <property type="entry name" value="CBS-domain"/>
    <property type="match status" value="1"/>
</dbReference>
<evidence type="ECO:0000313" key="14">
    <source>
        <dbReference type="Proteomes" id="UP000199512"/>
    </source>
</evidence>